<dbReference type="PROSITE" id="PS50097">
    <property type="entry name" value="BTB"/>
    <property type="match status" value="1"/>
</dbReference>
<dbReference type="SMART" id="SM00061">
    <property type="entry name" value="MATH"/>
    <property type="match status" value="1"/>
</dbReference>
<proteinExistence type="inferred from homology"/>
<reference evidence="6" key="1">
    <citation type="submission" date="2024-06" db="EMBL/GenBank/DDBJ databases">
        <authorList>
            <person name="Ryan C."/>
        </authorList>
    </citation>
    <scope>NUCLEOTIDE SEQUENCE [LARGE SCALE GENOMIC DNA]</scope>
</reference>
<sequence>MATSALLAAGAGRLSRSTTVVMGATNGHHIFRLKGYSQAKELANGRYMTLGSFHVGGHSWSLQFYPNGECSDHKDHISFYLSCDRNLSCSGMPARFKLSFLGQDGQAVPTYSRTTKTGSFNKTEFGIRKFMEREEFEKSPCLEDDSFAVRCDISVASKEEEPVTTAKGLASDLPLAAAAAVHPPKSDLQKDLAELLWSKQGADVTIEVGGETFHAHKWLLAVRSSPEFKDRFFGPATQKKTAATTHIHIQIDDIEPQVFKSLLHFMYTDTLPKIDDEETLYKMATGLLAAAGRYKIEKLKEMCEEVLCERVDMSTVEASLALCEQHHCPALRAACMEFLAAPENLQAIVAEDGLL</sequence>
<dbReference type="SUPFAM" id="SSF49599">
    <property type="entry name" value="TRAF domain-like"/>
    <property type="match status" value="1"/>
</dbReference>
<dbReference type="PROSITE" id="PS50144">
    <property type="entry name" value="MATH"/>
    <property type="match status" value="1"/>
</dbReference>
<comment type="pathway">
    <text evidence="1">Protein modification; protein ubiquitination.</text>
</comment>
<dbReference type="InterPro" id="IPR011333">
    <property type="entry name" value="SKP1/BTB/POZ_sf"/>
</dbReference>
<accession>A0ABC9DHG2</accession>
<dbReference type="SMART" id="SM00225">
    <property type="entry name" value="BTB"/>
    <property type="match status" value="1"/>
</dbReference>
<feature type="domain" description="MATH" evidence="4">
    <location>
        <begin position="26"/>
        <end position="153"/>
    </location>
</feature>
<gene>
    <name evidence="5" type="ORF">URODEC1_LOCUS84968</name>
</gene>
<dbReference type="Gene3D" id="2.60.210.10">
    <property type="entry name" value="Apoptosis, Tumor Necrosis Factor Receptor Associated Protein 2, Chain A"/>
    <property type="match status" value="1"/>
</dbReference>
<dbReference type="AlphaFoldDB" id="A0ABC9DHG2"/>
<evidence type="ECO:0000313" key="6">
    <source>
        <dbReference type="Proteomes" id="UP001497457"/>
    </source>
</evidence>
<dbReference type="InterPro" id="IPR002083">
    <property type="entry name" value="MATH/TRAF_dom"/>
</dbReference>
<dbReference type="SUPFAM" id="SSF54695">
    <property type="entry name" value="POZ domain"/>
    <property type="match status" value="1"/>
</dbReference>
<evidence type="ECO:0000259" key="3">
    <source>
        <dbReference type="PROSITE" id="PS50097"/>
    </source>
</evidence>
<dbReference type="PANTHER" id="PTHR26379:SF355">
    <property type="entry name" value="BTB DOMAIN-CONTAINING PROTEIN"/>
    <property type="match status" value="1"/>
</dbReference>
<dbReference type="Pfam" id="PF22486">
    <property type="entry name" value="MATH_2"/>
    <property type="match status" value="1"/>
</dbReference>
<dbReference type="CDD" id="cd00121">
    <property type="entry name" value="MATH"/>
    <property type="match status" value="1"/>
</dbReference>
<dbReference type="PANTHER" id="PTHR26379">
    <property type="entry name" value="BTB/POZ AND MATH DOMAIN-CONTAINING PROTEIN 1"/>
    <property type="match status" value="1"/>
</dbReference>
<keyword evidence="6" id="KW-1185">Reference proteome</keyword>
<dbReference type="EMBL" id="OZ075143">
    <property type="protein sequence ID" value="CAL5038318.1"/>
    <property type="molecule type" value="Genomic_DNA"/>
</dbReference>
<protein>
    <submittedName>
        <fullName evidence="5">Uncharacterized protein</fullName>
    </submittedName>
</protein>
<feature type="domain" description="BTB" evidence="3">
    <location>
        <begin position="202"/>
        <end position="275"/>
    </location>
</feature>
<dbReference type="InterPro" id="IPR008974">
    <property type="entry name" value="TRAF-like"/>
</dbReference>
<dbReference type="InterPro" id="IPR000210">
    <property type="entry name" value="BTB/POZ_dom"/>
</dbReference>
<dbReference type="Proteomes" id="UP001497457">
    <property type="component" value="Chromosome 33rd"/>
</dbReference>
<dbReference type="Pfam" id="PF00651">
    <property type="entry name" value="BTB"/>
    <property type="match status" value="1"/>
</dbReference>
<dbReference type="InterPro" id="IPR056423">
    <property type="entry name" value="BACK_BPM_SPOP"/>
</dbReference>
<organism evidence="5 6">
    <name type="scientific">Urochloa decumbens</name>
    <dbReference type="NCBI Taxonomy" id="240449"/>
    <lineage>
        <taxon>Eukaryota</taxon>
        <taxon>Viridiplantae</taxon>
        <taxon>Streptophyta</taxon>
        <taxon>Embryophyta</taxon>
        <taxon>Tracheophyta</taxon>
        <taxon>Spermatophyta</taxon>
        <taxon>Magnoliopsida</taxon>
        <taxon>Liliopsida</taxon>
        <taxon>Poales</taxon>
        <taxon>Poaceae</taxon>
        <taxon>PACMAD clade</taxon>
        <taxon>Panicoideae</taxon>
        <taxon>Panicodae</taxon>
        <taxon>Paniceae</taxon>
        <taxon>Melinidinae</taxon>
        <taxon>Urochloa</taxon>
    </lineage>
</organism>
<dbReference type="InterPro" id="IPR045005">
    <property type="entry name" value="BPM1-6"/>
</dbReference>
<evidence type="ECO:0000256" key="2">
    <source>
        <dbReference type="ARBA" id="ARBA00010846"/>
    </source>
</evidence>
<evidence type="ECO:0000256" key="1">
    <source>
        <dbReference type="ARBA" id="ARBA00004906"/>
    </source>
</evidence>
<evidence type="ECO:0000259" key="4">
    <source>
        <dbReference type="PROSITE" id="PS50144"/>
    </source>
</evidence>
<dbReference type="Pfam" id="PF24570">
    <property type="entry name" value="BACK_BPM_SPOP"/>
    <property type="match status" value="1"/>
</dbReference>
<dbReference type="Gene3D" id="6.10.250.3030">
    <property type="match status" value="1"/>
</dbReference>
<name>A0ABC9DHG2_9POAL</name>
<comment type="similarity">
    <text evidence="2">Belongs to the Tdpoz family.</text>
</comment>
<evidence type="ECO:0000313" key="5">
    <source>
        <dbReference type="EMBL" id="CAL5038318.1"/>
    </source>
</evidence>
<dbReference type="Gene3D" id="3.30.710.10">
    <property type="entry name" value="Potassium Channel Kv1.1, Chain A"/>
    <property type="match status" value="1"/>
</dbReference>
<reference evidence="5 6" key="2">
    <citation type="submission" date="2024-10" db="EMBL/GenBank/DDBJ databases">
        <authorList>
            <person name="Ryan C."/>
        </authorList>
    </citation>
    <scope>NUCLEOTIDE SEQUENCE [LARGE SCALE GENOMIC DNA]</scope>
</reference>